<evidence type="ECO:0000313" key="2">
    <source>
        <dbReference type="EMBL" id="PTL72967.1"/>
    </source>
</evidence>
<dbReference type="EMBL" id="PZPL01000001">
    <property type="protein sequence ID" value="PTL72967.1"/>
    <property type="molecule type" value="Genomic_DNA"/>
</dbReference>
<sequence>MTTSNRFLNRLVLLVVGLVLAAVTAGLVLVAVSQPVRDAVSAFGSDQGASLVSRISPEDGTAWSDAAVLWPLYAIVGVCLVGIVLALVLALAHGRGRTGTVLRDESSADGGPAGAVEFGTGFAEDVLENALAGRGDLLDVTVSAYEHGSTTALKVRVLPRSGVSPRTVVDAVHEEVESLDRLLGARLPVVLEVASSARAGFSKEDRVS</sequence>
<name>A0A2T4UTX1_9MICO</name>
<evidence type="ECO:0008006" key="4">
    <source>
        <dbReference type="Google" id="ProtNLM"/>
    </source>
</evidence>
<dbReference type="RefSeq" id="WP_107574569.1">
    <property type="nucleotide sequence ID" value="NZ_PZPL01000001.1"/>
</dbReference>
<accession>A0A2T4UTX1</accession>
<dbReference type="AlphaFoldDB" id="A0A2T4UTX1"/>
<dbReference type="Proteomes" id="UP000241085">
    <property type="component" value="Unassembled WGS sequence"/>
</dbReference>
<proteinExistence type="predicted"/>
<keyword evidence="1" id="KW-1133">Transmembrane helix</keyword>
<reference evidence="2 3" key="1">
    <citation type="submission" date="2018-03" db="EMBL/GenBank/DDBJ databases">
        <title>Bacteriophage NCPPB3778 and a type I-E CRISPR drive the evolution of the US Biological Select Agent, Rathayibacter toxicus.</title>
        <authorList>
            <person name="Davis E.W.II."/>
            <person name="Tabima J.F."/>
            <person name="Weisberg A.J."/>
            <person name="Dantas Lopes L."/>
            <person name="Wiseman M.S."/>
            <person name="Wiseman M.S."/>
            <person name="Pupko T."/>
            <person name="Belcher M.S."/>
            <person name="Sechler A.J."/>
            <person name="Tancos M.A."/>
            <person name="Schroeder B.K."/>
            <person name="Murray T.D."/>
            <person name="Luster D.G."/>
            <person name="Schneider W.L."/>
            <person name="Rogers E."/>
            <person name="Andreote F.D."/>
            <person name="Grunwald N.J."/>
            <person name="Putnam M.L."/>
            <person name="Chang J.H."/>
        </authorList>
    </citation>
    <scope>NUCLEOTIDE SEQUENCE [LARGE SCALE GENOMIC DNA]</scope>
    <source>
        <strain evidence="2 3">DSM 15933</strain>
    </source>
</reference>
<evidence type="ECO:0000313" key="3">
    <source>
        <dbReference type="Proteomes" id="UP000241085"/>
    </source>
</evidence>
<gene>
    <name evidence="2" type="ORF">C1I63_08980</name>
</gene>
<keyword evidence="3" id="KW-1185">Reference proteome</keyword>
<organism evidence="2 3">
    <name type="scientific">Rathayibacter caricis DSM 15933</name>
    <dbReference type="NCBI Taxonomy" id="1328867"/>
    <lineage>
        <taxon>Bacteria</taxon>
        <taxon>Bacillati</taxon>
        <taxon>Actinomycetota</taxon>
        <taxon>Actinomycetes</taxon>
        <taxon>Micrococcales</taxon>
        <taxon>Microbacteriaceae</taxon>
        <taxon>Rathayibacter</taxon>
    </lineage>
</organism>
<keyword evidence="1" id="KW-0812">Transmembrane</keyword>
<protein>
    <recommendedName>
        <fullName evidence="4">Alkaline shock response membrane anchor protein AmaP</fullName>
    </recommendedName>
</protein>
<evidence type="ECO:0000256" key="1">
    <source>
        <dbReference type="SAM" id="Phobius"/>
    </source>
</evidence>
<keyword evidence="1" id="KW-0472">Membrane</keyword>
<comment type="caution">
    <text evidence="2">The sequence shown here is derived from an EMBL/GenBank/DDBJ whole genome shotgun (WGS) entry which is preliminary data.</text>
</comment>
<feature type="transmembrane region" description="Helical" evidence="1">
    <location>
        <begin position="70"/>
        <end position="92"/>
    </location>
</feature>